<keyword evidence="1" id="KW-0472">Membrane</keyword>
<keyword evidence="1" id="KW-1133">Transmembrane helix</keyword>
<accession>A0A2N1E2Z8</accession>
<reference evidence="2 3" key="1">
    <citation type="submission" date="2017-08" db="EMBL/GenBank/DDBJ databases">
        <authorList>
            <person name="de Groot N.N."/>
        </authorList>
    </citation>
    <scope>NUCLEOTIDE SEQUENCE [LARGE SCALE GENOMIC DNA]</scope>
    <source>
        <strain evidence="2 3">PfR 37</strain>
    </source>
</reference>
<proteinExistence type="predicted"/>
<keyword evidence="1" id="KW-0812">Transmembrane</keyword>
<dbReference type="AlphaFoldDB" id="A0A2N1E2Z8"/>
<dbReference type="RefSeq" id="WP_101220441.1">
    <property type="nucleotide sequence ID" value="NZ_KZ478002.1"/>
</dbReference>
<sequence>MEIKWVAIAVAGILLGIVCGLLGLTIGIYFNPESTITFVPVWGSLGDWASAIGAFSAVAFALWQSHRQQQKELPRVKIINQFTPDEWLLRVVSEGIVPESVLGAELISKKDGSKIDLLTFSRIPKGGATTKLQRGEYLDILALNKHDLLQFIEQWVANPINQMRRSEIHPGNGYFKLNKVFFDRLEDFFEQELKILIRLVSKDVTVEVSPEFSSVAKSYVINTRKTEETERAASRNGEARARYDAGLHLEYGDPET</sequence>
<comment type="caution">
    <text evidence="2">The sequence shown here is derived from an EMBL/GenBank/DDBJ whole genome shotgun (WGS) entry which is preliminary data.</text>
</comment>
<feature type="transmembrane region" description="Helical" evidence="1">
    <location>
        <begin position="42"/>
        <end position="63"/>
    </location>
</feature>
<protein>
    <submittedName>
        <fullName evidence="2">Uncharacterized protein</fullName>
    </submittedName>
</protein>
<dbReference type="EMBL" id="NVXX01000024">
    <property type="protein sequence ID" value="PKH18847.1"/>
    <property type="molecule type" value="Genomic_DNA"/>
</dbReference>
<organism evidence="2 3">
    <name type="scientific">Pseudomonas fluorescens</name>
    <dbReference type="NCBI Taxonomy" id="294"/>
    <lineage>
        <taxon>Bacteria</taxon>
        <taxon>Pseudomonadati</taxon>
        <taxon>Pseudomonadota</taxon>
        <taxon>Gammaproteobacteria</taxon>
        <taxon>Pseudomonadales</taxon>
        <taxon>Pseudomonadaceae</taxon>
        <taxon>Pseudomonas</taxon>
    </lineage>
</organism>
<gene>
    <name evidence="2" type="ORF">CIB54_17330</name>
</gene>
<feature type="transmembrane region" description="Helical" evidence="1">
    <location>
        <begin position="7"/>
        <end position="30"/>
    </location>
</feature>
<evidence type="ECO:0000313" key="2">
    <source>
        <dbReference type="EMBL" id="PKH18847.1"/>
    </source>
</evidence>
<evidence type="ECO:0000256" key="1">
    <source>
        <dbReference type="SAM" id="Phobius"/>
    </source>
</evidence>
<dbReference type="Proteomes" id="UP000233564">
    <property type="component" value="Unassembled WGS sequence"/>
</dbReference>
<name>A0A2N1E2Z8_PSEFL</name>
<evidence type="ECO:0000313" key="3">
    <source>
        <dbReference type="Proteomes" id="UP000233564"/>
    </source>
</evidence>